<dbReference type="HOGENOM" id="CLU_027539_1_3_9"/>
<feature type="active site" description="Proton donor/acceptor" evidence="13">
    <location>
        <position position="167"/>
    </location>
</feature>
<evidence type="ECO:0000256" key="3">
    <source>
        <dbReference type="ARBA" id="ARBA00007092"/>
    </source>
</evidence>
<comment type="similarity">
    <text evidence="3">Belongs to the DNA repair enzymes AP/ExoA family.</text>
</comment>
<dbReference type="GO" id="GO:0003677">
    <property type="term" value="F:DNA binding"/>
    <property type="evidence" value="ECO:0007669"/>
    <property type="project" value="InterPro"/>
</dbReference>
<protein>
    <recommendedName>
        <fullName evidence="12">Exodeoxyribonuclease</fullName>
        <ecNumber evidence="4">3.1.11.2</ecNumber>
    </recommendedName>
</protein>
<dbReference type="PROSITE" id="PS00726">
    <property type="entry name" value="AP_NUCLEASE_F1_1"/>
    <property type="match status" value="1"/>
</dbReference>
<dbReference type="BioCyc" id="LACI272621:G1G49-53-MONOMER"/>
<evidence type="ECO:0000256" key="7">
    <source>
        <dbReference type="ARBA" id="ARBA00022723"/>
    </source>
</evidence>
<comment type="cofactor">
    <cofactor evidence="2">
        <name>Mn(2+)</name>
        <dbReference type="ChEBI" id="CHEBI:29035"/>
    </cofactor>
</comment>
<keyword evidence="9" id="KW-0269">Exonuclease</keyword>
<evidence type="ECO:0000256" key="15">
    <source>
        <dbReference type="PIRSR" id="PIRSR604808-3"/>
    </source>
</evidence>
<feature type="site" description="Transition state stabilizer" evidence="15">
    <location>
        <position position="169"/>
    </location>
</feature>
<proteinExistence type="inferred from homology"/>
<evidence type="ECO:0000256" key="14">
    <source>
        <dbReference type="PIRSR" id="PIRSR604808-2"/>
    </source>
</evidence>
<dbReference type="GO" id="GO:0046872">
    <property type="term" value="F:metal ion binding"/>
    <property type="evidence" value="ECO:0007669"/>
    <property type="project" value="UniProtKB-KW"/>
</dbReference>
<feature type="binding site" evidence="14">
    <location>
        <position position="169"/>
    </location>
    <ligand>
        <name>Mg(2+)</name>
        <dbReference type="ChEBI" id="CHEBI:18420"/>
        <label>1</label>
    </ligand>
</feature>
<keyword evidence="18" id="KW-1185">Reference proteome</keyword>
<dbReference type="PROSITE" id="PS00727">
    <property type="entry name" value="AP_NUCLEASE_F1_2"/>
    <property type="match status" value="1"/>
</dbReference>
<gene>
    <name evidence="17" type="primary">exoA</name>
    <name evidence="17" type="ordered locus">LBA0056</name>
</gene>
<evidence type="ECO:0000256" key="2">
    <source>
        <dbReference type="ARBA" id="ARBA00001936"/>
    </source>
</evidence>
<evidence type="ECO:0000256" key="4">
    <source>
        <dbReference type="ARBA" id="ARBA00012115"/>
    </source>
</evidence>
<dbReference type="Pfam" id="PF03372">
    <property type="entry name" value="Exo_endo_phos"/>
    <property type="match status" value="1"/>
</dbReference>
<accession>Q5FMW4</accession>
<name>Q5FMW4_LACAC</name>
<dbReference type="InterPro" id="IPR020847">
    <property type="entry name" value="AP_endonuclease_F1_BS"/>
</dbReference>
<evidence type="ECO:0000256" key="1">
    <source>
        <dbReference type="ARBA" id="ARBA00000493"/>
    </source>
</evidence>
<feature type="binding site" evidence="14">
    <location>
        <position position="266"/>
    </location>
    <ligand>
        <name>Mg(2+)</name>
        <dbReference type="ChEBI" id="CHEBI:18420"/>
        <label>1</label>
    </ligand>
</feature>
<feature type="binding site" evidence="14">
    <location>
        <position position="265"/>
    </location>
    <ligand>
        <name>Mg(2+)</name>
        <dbReference type="ChEBI" id="CHEBI:18420"/>
        <label>1</label>
    </ligand>
</feature>
<dbReference type="FunFam" id="3.60.10.10:FF:000054">
    <property type="entry name" value="Exodeoxyribonuclease III"/>
    <property type="match status" value="1"/>
</dbReference>
<dbReference type="GO" id="GO:0008081">
    <property type="term" value="F:phosphoric diester hydrolase activity"/>
    <property type="evidence" value="ECO:0007669"/>
    <property type="project" value="TreeGrafter"/>
</dbReference>
<evidence type="ECO:0000256" key="6">
    <source>
        <dbReference type="ARBA" id="ARBA00022722"/>
    </source>
</evidence>
<feature type="binding site" evidence="14">
    <location>
        <position position="44"/>
    </location>
    <ligand>
        <name>Mg(2+)</name>
        <dbReference type="ChEBI" id="CHEBI:18420"/>
        <label>1</label>
    </ligand>
</feature>
<evidence type="ECO:0000256" key="8">
    <source>
        <dbReference type="ARBA" id="ARBA00022801"/>
    </source>
</evidence>
<dbReference type="InterPro" id="IPR020848">
    <property type="entry name" value="AP_endonuclease_F1_CS"/>
</dbReference>
<evidence type="ECO:0000313" key="18">
    <source>
        <dbReference type="Proteomes" id="UP000006381"/>
    </source>
</evidence>
<evidence type="ECO:0000256" key="10">
    <source>
        <dbReference type="ARBA" id="ARBA00022842"/>
    </source>
</evidence>
<evidence type="ECO:0000256" key="9">
    <source>
        <dbReference type="ARBA" id="ARBA00022839"/>
    </source>
</evidence>
<dbReference type="NCBIfam" id="TIGR00195">
    <property type="entry name" value="exoDNase_III"/>
    <property type="match status" value="1"/>
</dbReference>
<dbReference type="EC" id="3.1.11.2" evidence="4"/>
<dbReference type="NCBIfam" id="TIGR00633">
    <property type="entry name" value="xth"/>
    <property type="match status" value="1"/>
</dbReference>
<evidence type="ECO:0000313" key="17">
    <source>
        <dbReference type="EMBL" id="AAV41960.1"/>
    </source>
</evidence>
<dbReference type="Gene3D" id="3.60.10.10">
    <property type="entry name" value="Endonuclease/exonuclease/phosphatase"/>
    <property type="match status" value="1"/>
</dbReference>
<feature type="binding site" evidence="14">
    <location>
        <position position="167"/>
    </location>
    <ligand>
        <name>Mg(2+)</name>
        <dbReference type="ChEBI" id="CHEBI:18420"/>
        <label>1</label>
    </ligand>
</feature>
<comment type="catalytic activity">
    <reaction evidence="1">
        <text>Exonucleolytic cleavage in the 3'- to 5'-direction to yield nucleoside 5'-phosphates.</text>
        <dbReference type="EC" id="3.1.11.2"/>
    </reaction>
</comment>
<feature type="site" description="Interaction with DNA substrate" evidence="15">
    <location>
        <position position="266"/>
    </location>
</feature>
<keyword evidence="5" id="KW-0963">Cytoplasm</keyword>
<dbReference type="Proteomes" id="UP000006381">
    <property type="component" value="Chromosome"/>
</dbReference>
<feature type="binding site" evidence="14">
    <location>
        <position position="7"/>
    </location>
    <ligand>
        <name>Mg(2+)</name>
        <dbReference type="ChEBI" id="CHEBI:18420"/>
        <label>1</label>
    </ligand>
</feature>
<evidence type="ECO:0000256" key="5">
    <source>
        <dbReference type="ARBA" id="ARBA00022490"/>
    </source>
</evidence>
<keyword evidence="10 14" id="KW-0460">Magnesium</keyword>
<feature type="active site" description="Proton acceptor" evidence="13">
    <location>
        <position position="266"/>
    </location>
</feature>
<dbReference type="AlphaFoldDB" id="Q5FMW4"/>
<evidence type="ECO:0000259" key="16">
    <source>
        <dbReference type="Pfam" id="PF03372"/>
    </source>
</evidence>
<feature type="domain" description="Endonuclease/exonuclease/phosphatase" evidence="16">
    <location>
        <begin position="4"/>
        <end position="253"/>
    </location>
</feature>
<reference evidence="17 18" key="1">
    <citation type="journal article" date="2005" name="Proc. Natl. Acad. Sci. U.S.A.">
        <title>Complete genome sequence of the probiotic lactic acid bacterium Lactobacillus acidophilus NCFM.</title>
        <authorList>
            <person name="Altermann E."/>
            <person name="Russell W.M."/>
            <person name="Azcarate-Peril M.A."/>
            <person name="Barrangou R."/>
            <person name="Buck B.L."/>
            <person name="McAuliffe O."/>
            <person name="Souther N."/>
            <person name="Dobson A."/>
            <person name="Duong T."/>
            <person name="Callanan M."/>
            <person name="Lick S."/>
            <person name="Hamrick A."/>
            <person name="Cano R."/>
            <person name="Klaenhammer T.R."/>
        </authorList>
    </citation>
    <scope>NUCLEOTIDE SEQUENCE [LARGE SCALE GENOMIC DNA]</scope>
    <source>
        <strain evidence="18">ATCC 700396 / NCK56 / N2 / NCFM</strain>
    </source>
</reference>
<evidence type="ECO:0000256" key="11">
    <source>
        <dbReference type="ARBA" id="ARBA00057465"/>
    </source>
</evidence>
<dbReference type="GO" id="GO:0008311">
    <property type="term" value="F:double-stranded DNA 3'-5' DNA exonuclease activity"/>
    <property type="evidence" value="ECO:0007669"/>
    <property type="project" value="UniProtKB-EC"/>
</dbReference>
<evidence type="ECO:0000256" key="12">
    <source>
        <dbReference type="ARBA" id="ARBA00073459"/>
    </source>
</evidence>
<dbReference type="RefSeq" id="WP_003549252.1">
    <property type="nucleotide sequence ID" value="NC_006814.3"/>
</dbReference>
<dbReference type="eggNOG" id="COG0708">
    <property type="taxonomic scope" value="Bacteria"/>
</dbReference>
<keyword evidence="6" id="KW-0540">Nuclease</keyword>
<sequence length="275" mass="31551">MILISWNIDSLNAALTGTSARAEETRQVLEKIHAKNPDIIAIQETKLKATGPTKKHQEILAEKFPEYNYVWRSSEEPARKGYAGTMYLYKKDLTPIVSYPVIGAPEPMDCEGRIITLEFNDFYVTQVYTPNSGSGLKRLSDRQVWDQKYTKYLQELDKHKPVLASGDYNCAHTEIDLKHPNNNHHSAGFTDEERSGFTNLLNAGFTDTFRKVHGNITDVYSWWAQRVKTAKINNSGWRIDYWLVSNRIANKVVRSEMIDTEKRADHCPILLEINL</sequence>
<keyword evidence="14" id="KW-0464">Manganese</keyword>
<dbReference type="PANTHER" id="PTHR22748:SF6">
    <property type="entry name" value="DNA-(APURINIC OR APYRIMIDINIC SITE) ENDONUCLEASE"/>
    <property type="match status" value="1"/>
</dbReference>
<dbReference type="PANTHER" id="PTHR22748">
    <property type="entry name" value="AP ENDONUCLEASE"/>
    <property type="match status" value="1"/>
</dbReference>
<dbReference type="InterPro" id="IPR005135">
    <property type="entry name" value="Endo/exonuclease/phosphatase"/>
</dbReference>
<dbReference type="InterPro" id="IPR036691">
    <property type="entry name" value="Endo/exonu/phosph_ase_sf"/>
</dbReference>
<dbReference type="KEGG" id="lac:LBA0056"/>
<feature type="site" description="Important for catalytic activity" evidence="15">
    <location>
        <position position="240"/>
    </location>
</feature>
<dbReference type="PROSITE" id="PS00728">
    <property type="entry name" value="AP_NUCLEASE_F1_3"/>
    <property type="match status" value="1"/>
</dbReference>
<feature type="active site" evidence="13">
    <location>
        <position position="128"/>
    </location>
</feature>
<comment type="function">
    <text evidence="11">In addition to 3'- to 5'-exonuclease and 3'-phosphatase activities, ExoA was shown to make single-strand breaks at apurinic sites in DNA.</text>
</comment>
<keyword evidence="7 14" id="KW-0479">Metal-binding</keyword>
<dbReference type="PATRIC" id="fig|272621.13.peg.54"/>
<dbReference type="CDD" id="cd09087">
    <property type="entry name" value="Ape1-like_AP-endo"/>
    <property type="match status" value="1"/>
</dbReference>
<dbReference type="STRING" id="272621.LBA0056"/>
<dbReference type="OrthoDB" id="9803914at2"/>
<dbReference type="EMBL" id="CP000033">
    <property type="protein sequence ID" value="AAV41960.1"/>
    <property type="molecule type" value="Genomic_DNA"/>
</dbReference>
<dbReference type="GO" id="GO:0006284">
    <property type="term" value="P:base-excision repair"/>
    <property type="evidence" value="ECO:0007669"/>
    <property type="project" value="TreeGrafter"/>
</dbReference>
<keyword evidence="8 17" id="KW-0378">Hydrolase</keyword>
<evidence type="ECO:0000256" key="13">
    <source>
        <dbReference type="PIRSR" id="PIRSR604808-1"/>
    </source>
</evidence>
<dbReference type="GO" id="GO:0003906">
    <property type="term" value="F:DNA-(apurinic or apyrimidinic site) endonuclease activity"/>
    <property type="evidence" value="ECO:0007669"/>
    <property type="project" value="TreeGrafter"/>
</dbReference>
<organism evidence="18">
    <name type="scientific">Lactobacillus acidophilus (strain ATCC 700396 / NCK56 / N2 / NCFM)</name>
    <dbReference type="NCBI Taxonomy" id="272621"/>
    <lineage>
        <taxon>Bacteria</taxon>
        <taxon>Bacillati</taxon>
        <taxon>Bacillota</taxon>
        <taxon>Bacilli</taxon>
        <taxon>Lactobacillales</taxon>
        <taxon>Lactobacillaceae</taxon>
        <taxon>Lactobacillus</taxon>
    </lineage>
</organism>
<dbReference type="InterPro" id="IPR004808">
    <property type="entry name" value="AP_endonuc_1"/>
</dbReference>
<dbReference type="GeneID" id="93290830"/>
<dbReference type="PROSITE" id="PS51435">
    <property type="entry name" value="AP_NUCLEASE_F1_4"/>
    <property type="match status" value="1"/>
</dbReference>
<dbReference type="SUPFAM" id="SSF56219">
    <property type="entry name" value="DNase I-like"/>
    <property type="match status" value="1"/>
</dbReference>
<comment type="cofactor">
    <cofactor evidence="14">
        <name>Mg(2+)</name>
        <dbReference type="ChEBI" id="CHEBI:18420"/>
    </cofactor>
    <cofactor evidence="14">
        <name>Mn(2+)</name>
        <dbReference type="ChEBI" id="CHEBI:29035"/>
    </cofactor>
    <text evidence="14">Probably binds two magnesium or manganese ions per subunit.</text>
</comment>